<organism evidence="2 3">
    <name type="scientific">Mesorhabditis spiculigera</name>
    <dbReference type="NCBI Taxonomy" id="96644"/>
    <lineage>
        <taxon>Eukaryota</taxon>
        <taxon>Metazoa</taxon>
        <taxon>Ecdysozoa</taxon>
        <taxon>Nematoda</taxon>
        <taxon>Chromadorea</taxon>
        <taxon>Rhabditida</taxon>
        <taxon>Rhabditina</taxon>
        <taxon>Rhabditomorpha</taxon>
        <taxon>Rhabditoidea</taxon>
        <taxon>Rhabditidae</taxon>
        <taxon>Mesorhabditinae</taxon>
        <taxon>Mesorhabditis</taxon>
    </lineage>
</organism>
<dbReference type="Proteomes" id="UP001177023">
    <property type="component" value="Unassembled WGS sequence"/>
</dbReference>
<feature type="transmembrane region" description="Helical" evidence="1">
    <location>
        <begin position="243"/>
        <end position="271"/>
    </location>
</feature>
<evidence type="ECO:0008006" key="4">
    <source>
        <dbReference type="Google" id="ProtNLM"/>
    </source>
</evidence>
<dbReference type="PANTHER" id="PTHR22943:SF248">
    <property type="entry name" value="SEVEN TM RECEPTOR"/>
    <property type="match status" value="1"/>
</dbReference>
<dbReference type="SUPFAM" id="SSF81321">
    <property type="entry name" value="Family A G protein-coupled receptor-like"/>
    <property type="match status" value="1"/>
</dbReference>
<keyword evidence="1" id="KW-0812">Transmembrane</keyword>
<keyword evidence="1" id="KW-0472">Membrane</keyword>
<feature type="non-terminal residue" evidence="2">
    <location>
        <position position="1"/>
    </location>
</feature>
<accession>A0AA36DH87</accession>
<feature type="transmembrane region" description="Helical" evidence="1">
    <location>
        <begin position="6"/>
        <end position="31"/>
    </location>
</feature>
<feature type="transmembrane region" description="Helical" evidence="1">
    <location>
        <begin position="200"/>
        <end position="223"/>
    </location>
</feature>
<comment type="caution">
    <text evidence="2">The sequence shown here is derived from an EMBL/GenBank/DDBJ whole genome shotgun (WGS) entry which is preliminary data.</text>
</comment>
<sequence>MIESPEGIWTIVVLVNAVLSWVANAILCHLIHHHTPRHMGPYASLMAIFSLFNILFTALHLATHPIIFCDGYGFVMFTTGPVSDSKELSAVGLFVYASAYAQSLVLLCFHFIYRYALICQIEWLNALTRWQVIAGMVVLYLLFGGGYGANVVISLFEDARVKDAFRHPFSRTFQHSIDEIVSLGGVYFIDGIANWKSWCGLSICMFFIVSSFIVILLCGRAILRTLREATMSTRIRQRQMGIFRALVVQTVIPVFCLYIPSGIVLICPIFHLSVDTTFVTVSFGVYCTLEPLVMIYFIRDYRIAVLRKAKGLAYCVIEMIEIWRWL</sequence>
<keyword evidence="1" id="KW-1133">Transmembrane helix</keyword>
<gene>
    <name evidence="2" type="ORF">MSPICULIGERA_LOCUS24313</name>
</gene>
<keyword evidence="3" id="KW-1185">Reference proteome</keyword>
<evidence type="ECO:0000256" key="1">
    <source>
        <dbReference type="SAM" id="Phobius"/>
    </source>
</evidence>
<proteinExistence type="predicted"/>
<dbReference type="Pfam" id="PF10326">
    <property type="entry name" value="7TM_GPCR_Str"/>
    <property type="match status" value="1"/>
</dbReference>
<name>A0AA36DH87_9BILA</name>
<dbReference type="PANTHER" id="PTHR22943">
    <property type="entry name" value="7-TRANSMEMBRANE DOMAIN RECEPTOR C.ELEGANS"/>
    <property type="match status" value="1"/>
</dbReference>
<dbReference type="AlphaFoldDB" id="A0AA36DH87"/>
<feature type="transmembrane region" description="Helical" evidence="1">
    <location>
        <begin position="277"/>
        <end position="298"/>
    </location>
</feature>
<feature type="transmembrane region" description="Helical" evidence="1">
    <location>
        <begin position="43"/>
        <end position="68"/>
    </location>
</feature>
<feature type="transmembrane region" description="Helical" evidence="1">
    <location>
        <begin position="88"/>
        <end position="112"/>
    </location>
</feature>
<dbReference type="Gene3D" id="1.20.1070.10">
    <property type="entry name" value="Rhodopsin 7-helix transmembrane proteins"/>
    <property type="match status" value="1"/>
</dbReference>
<evidence type="ECO:0000313" key="2">
    <source>
        <dbReference type="EMBL" id="CAJ0586306.1"/>
    </source>
</evidence>
<evidence type="ECO:0000313" key="3">
    <source>
        <dbReference type="Proteomes" id="UP001177023"/>
    </source>
</evidence>
<dbReference type="EMBL" id="CATQJA010002708">
    <property type="protein sequence ID" value="CAJ0586306.1"/>
    <property type="molecule type" value="Genomic_DNA"/>
</dbReference>
<dbReference type="InterPro" id="IPR019428">
    <property type="entry name" value="7TM_GPCR_serpentine_rcpt_Str"/>
</dbReference>
<feature type="transmembrane region" description="Helical" evidence="1">
    <location>
        <begin position="132"/>
        <end position="156"/>
    </location>
</feature>
<reference evidence="2" key="1">
    <citation type="submission" date="2023-06" db="EMBL/GenBank/DDBJ databases">
        <authorList>
            <person name="Delattre M."/>
        </authorList>
    </citation>
    <scope>NUCLEOTIDE SEQUENCE</scope>
    <source>
        <strain evidence="2">AF72</strain>
    </source>
</reference>
<protein>
    <recommendedName>
        <fullName evidence="4">G protein-coupled receptor</fullName>
    </recommendedName>
</protein>